<dbReference type="InterPro" id="IPR045540">
    <property type="entry name" value="YegS/DAGK_C"/>
</dbReference>
<dbReference type="InterPro" id="IPR016064">
    <property type="entry name" value="NAD/diacylglycerol_kinase_sf"/>
</dbReference>
<proteinExistence type="predicted"/>
<evidence type="ECO:0000313" key="3">
    <source>
        <dbReference type="Proteomes" id="UP000194450"/>
    </source>
</evidence>
<feature type="domain" description="DAGKc" evidence="1">
    <location>
        <begin position="1"/>
        <end position="146"/>
    </location>
</feature>
<dbReference type="InterPro" id="IPR017438">
    <property type="entry name" value="ATP-NAD_kinase_N"/>
</dbReference>
<dbReference type="Proteomes" id="UP000194450">
    <property type="component" value="Unassembled WGS sequence"/>
</dbReference>
<evidence type="ECO:0000259" key="1">
    <source>
        <dbReference type="PROSITE" id="PS50146"/>
    </source>
</evidence>
<sequence length="310" mass="33918">MKPVLFVIQGVAAQTGSAISAYQDWCQQQGNAPVVLFHTTPDRVRDAKRLQLVLQNEFTELAPDTSLSVFVFGGDGTVNFAVQQLVARELPVELILVPLGTGNDCARRYEIDNWQWLLQQPDVTTEKLRVGRVNDQVFVNSAGLALSADLVKAQSPREKQRYGKFSYVMAALRWLLKPRAIALGVNQQAPKSVLLFSVGVGAYCGGGIRLHPYCEQPLPLAQGLSVVCVTQVPRWKHIGYLVAVLRGKHKQLSAVTMYSASSLTLQPALGDTAEAIEVDGDVLTQLPAQFSVVETQIQIVRPVRIKSASD</sequence>
<dbReference type="AlphaFoldDB" id="A0A1Y6EVK3"/>
<dbReference type="Gene3D" id="3.40.50.10330">
    <property type="entry name" value="Probable inorganic polyphosphate/atp-NAD kinase, domain 1"/>
    <property type="match status" value="1"/>
</dbReference>
<dbReference type="Gene3D" id="2.60.200.40">
    <property type="match status" value="1"/>
</dbReference>
<dbReference type="Pfam" id="PF00781">
    <property type="entry name" value="DAGK_cat"/>
    <property type="match status" value="1"/>
</dbReference>
<gene>
    <name evidence="2" type="ORF">SAMN06297229_1229</name>
</gene>
<keyword evidence="3" id="KW-1185">Reference proteome</keyword>
<dbReference type="OrthoDB" id="142078at2"/>
<protein>
    <submittedName>
        <fullName evidence="2">Diacylglycerol kinase family enzyme</fullName>
    </submittedName>
</protein>
<dbReference type="EMBL" id="FXWH01000001">
    <property type="protein sequence ID" value="SMQ65281.1"/>
    <property type="molecule type" value="Genomic_DNA"/>
</dbReference>
<dbReference type="GO" id="GO:0016301">
    <property type="term" value="F:kinase activity"/>
    <property type="evidence" value="ECO:0007669"/>
    <property type="project" value="UniProtKB-KW"/>
</dbReference>
<organism evidence="2 3">
    <name type="scientific">Pseudidiomarina planktonica</name>
    <dbReference type="NCBI Taxonomy" id="1323738"/>
    <lineage>
        <taxon>Bacteria</taxon>
        <taxon>Pseudomonadati</taxon>
        <taxon>Pseudomonadota</taxon>
        <taxon>Gammaproteobacteria</taxon>
        <taxon>Alteromonadales</taxon>
        <taxon>Idiomarinaceae</taxon>
        <taxon>Pseudidiomarina</taxon>
    </lineage>
</organism>
<keyword evidence="2" id="KW-0418">Kinase</keyword>
<dbReference type="SUPFAM" id="SSF111331">
    <property type="entry name" value="NAD kinase/diacylglycerol kinase-like"/>
    <property type="match status" value="1"/>
</dbReference>
<dbReference type="RefSeq" id="WP_126797143.1">
    <property type="nucleotide sequence ID" value="NZ_FXWH01000001.1"/>
</dbReference>
<dbReference type="PROSITE" id="PS50146">
    <property type="entry name" value="DAGK"/>
    <property type="match status" value="1"/>
</dbReference>
<name>A0A1Y6EVK3_9GAMM</name>
<dbReference type="Pfam" id="PF19279">
    <property type="entry name" value="YegS_C"/>
    <property type="match status" value="1"/>
</dbReference>
<keyword evidence="2" id="KW-0808">Transferase</keyword>
<evidence type="ECO:0000313" key="2">
    <source>
        <dbReference type="EMBL" id="SMQ65281.1"/>
    </source>
</evidence>
<dbReference type="InterPro" id="IPR001206">
    <property type="entry name" value="Diacylglycerol_kinase_cat_dom"/>
</dbReference>
<reference evidence="3" key="1">
    <citation type="submission" date="2017-04" db="EMBL/GenBank/DDBJ databases">
        <authorList>
            <person name="Varghese N."/>
            <person name="Submissions S."/>
        </authorList>
    </citation>
    <scope>NUCLEOTIDE SEQUENCE [LARGE SCALE GENOMIC DNA]</scope>
</reference>
<accession>A0A1Y6EVK3</accession>